<comment type="caution">
    <text evidence="4">The sequence shown here is derived from an EMBL/GenBank/DDBJ whole genome shotgun (WGS) entry which is preliminary data.</text>
</comment>
<accession>A0A1Y2BZ92</accession>
<dbReference type="Proteomes" id="UP000193642">
    <property type="component" value="Unassembled WGS sequence"/>
</dbReference>
<feature type="region of interest" description="Disordered" evidence="2">
    <location>
        <begin position="1"/>
        <end position="79"/>
    </location>
</feature>
<gene>
    <name evidence="4" type="ORF">BCR33DRAFT_852856</name>
</gene>
<protein>
    <recommendedName>
        <fullName evidence="3">BAG domain-containing protein</fullName>
    </recommendedName>
</protein>
<dbReference type="STRING" id="329046.A0A1Y2BZ92"/>
<feature type="compositionally biased region" description="Acidic residues" evidence="2">
    <location>
        <begin position="39"/>
        <end position="52"/>
    </location>
</feature>
<keyword evidence="1" id="KW-0175">Coiled coil</keyword>
<evidence type="ECO:0000256" key="1">
    <source>
        <dbReference type="SAM" id="Coils"/>
    </source>
</evidence>
<sequence length="203" mass="22684">METTVEQTARPSVTRTIPIRYANEVVQETPSATPPTEPSSEDTTDMETEDTESTLVQPSTEESSASTPEHSDILEEDDTEQHLGEITNLAKSFYLEFPPQDPEEESNTWKTRLENLSKSLEVNQGTGKLVLGAKGNRPLLEVEEKLTKFLLKLDAVESNGVAKVREARRKLIKEVQTLLDDIEQVKLAAARKQTGDTDEDMRL</sequence>
<evidence type="ECO:0000256" key="2">
    <source>
        <dbReference type="SAM" id="MobiDB-lite"/>
    </source>
</evidence>
<dbReference type="SUPFAM" id="SSF63491">
    <property type="entry name" value="BAG domain"/>
    <property type="match status" value="1"/>
</dbReference>
<dbReference type="GO" id="GO:0051087">
    <property type="term" value="F:protein-folding chaperone binding"/>
    <property type="evidence" value="ECO:0007669"/>
    <property type="project" value="InterPro"/>
</dbReference>
<feature type="compositionally biased region" description="Low complexity" evidence="2">
    <location>
        <begin position="58"/>
        <end position="68"/>
    </location>
</feature>
<dbReference type="Gene3D" id="1.20.58.120">
    <property type="entry name" value="BAG domain"/>
    <property type="match status" value="1"/>
</dbReference>
<keyword evidence="5" id="KW-1185">Reference proteome</keyword>
<evidence type="ECO:0000313" key="5">
    <source>
        <dbReference type="Proteomes" id="UP000193642"/>
    </source>
</evidence>
<feature type="coiled-coil region" evidence="1">
    <location>
        <begin position="139"/>
        <end position="188"/>
    </location>
</feature>
<proteinExistence type="predicted"/>
<dbReference type="InterPro" id="IPR036533">
    <property type="entry name" value="BAG_dom_sf"/>
</dbReference>
<dbReference type="OrthoDB" id="2160415at2759"/>
<dbReference type="InterPro" id="IPR003103">
    <property type="entry name" value="BAG_domain"/>
</dbReference>
<dbReference type="Pfam" id="PF02179">
    <property type="entry name" value="BAG"/>
    <property type="match status" value="1"/>
</dbReference>
<reference evidence="4 5" key="1">
    <citation type="submission" date="2016-07" db="EMBL/GenBank/DDBJ databases">
        <title>Pervasive Adenine N6-methylation of Active Genes in Fungi.</title>
        <authorList>
            <consortium name="DOE Joint Genome Institute"/>
            <person name="Mondo S.J."/>
            <person name="Dannebaum R.O."/>
            <person name="Kuo R.C."/>
            <person name="Labutti K."/>
            <person name="Haridas S."/>
            <person name="Kuo A."/>
            <person name="Salamov A."/>
            <person name="Ahrendt S.R."/>
            <person name="Lipzen A."/>
            <person name="Sullivan W."/>
            <person name="Andreopoulos W.B."/>
            <person name="Clum A."/>
            <person name="Lindquist E."/>
            <person name="Daum C."/>
            <person name="Ramamoorthy G.K."/>
            <person name="Gryganskyi A."/>
            <person name="Culley D."/>
            <person name="Magnuson J.K."/>
            <person name="James T.Y."/>
            <person name="O'Malley M.A."/>
            <person name="Stajich J.E."/>
            <person name="Spatafora J.W."/>
            <person name="Visel A."/>
            <person name="Grigoriev I.V."/>
        </authorList>
    </citation>
    <scope>NUCLEOTIDE SEQUENCE [LARGE SCALE GENOMIC DNA]</scope>
    <source>
        <strain evidence="4 5">JEL800</strain>
    </source>
</reference>
<feature type="domain" description="BAG" evidence="3">
    <location>
        <begin position="143"/>
        <end position="186"/>
    </location>
</feature>
<dbReference type="EMBL" id="MCGO01000036">
    <property type="protein sequence ID" value="ORY40103.1"/>
    <property type="molecule type" value="Genomic_DNA"/>
</dbReference>
<dbReference type="PROSITE" id="PS51035">
    <property type="entry name" value="BAG"/>
    <property type="match status" value="1"/>
</dbReference>
<organism evidence="4 5">
    <name type="scientific">Rhizoclosmatium globosum</name>
    <dbReference type="NCBI Taxonomy" id="329046"/>
    <lineage>
        <taxon>Eukaryota</taxon>
        <taxon>Fungi</taxon>
        <taxon>Fungi incertae sedis</taxon>
        <taxon>Chytridiomycota</taxon>
        <taxon>Chytridiomycota incertae sedis</taxon>
        <taxon>Chytridiomycetes</taxon>
        <taxon>Chytridiales</taxon>
        <taxon>Chytriomycetaceae</taxon>
        <taxon>Rhizoclosmatium</taxon>
    </lineage>
</organism>
<name>A0A1Y2BZ92_9FUNG</name>
<evidence type="ECO:0000313" key="4">
    <source>
        <dbReference type="EMBL" id="ORY40103.1"/>
    </source>
</evidence>
<feature type="compositionally biased region" description="Polar residues" evidence="2">
    <location>
        <begin position="1"/>
        <end position="15"/>
    </location>
</feature>
<dbReference type="AlphaFoldDB" id="A0A1Y2BZ92"/>
<dbReference type="SMART" id="SM00264">
    <property type="entry name" value="BAG"/>
    <property type="match status" value="1"/>
</dbReference>
<evidence type="ECO:0000259" key="3">
    <source>
        <dbReference type="PROSITE" id="PS51035"/>
    </source>
</evidence>